<dbReference type="GO" id="GO:0000460">
    <property type="term" value="P:maturation of 5.8S rRNA"/>
    <property type="evidence" value="ECO:0007669"/>
    <property type="project" value="TreeGrafter"/>
</dbReference>
<dbReference type="InterPro" id="IPR014001">
    <property type="entry name" value="Helicase_ATP-bd"/>
</dbReference>
<protein>
    <submittedName>
        <fullName evidence="9">DEAD/DEAH box helicase</fullName>
    </submittedName>
</protein>
<dbReference type="PROSITE" id="PS51194">
    <property type="entry name" value="HELICASE_CTER"/>
    <property type="match status" value="1"/>
</dbReference>
<dbReference type="FunFam" id="3.40.50.300:FF:000083">
    <property type="entry name" value="ATP-dependent RNA helicase DOB1"/>
    <property type="match status" value="1"/>
</dbReference>
<dbReference type="GO" id="GO:0005634">
    <property type="term" value="C:nucleus"/>
    <property type="evidence" value="ECO:0007669"/>
    <property type="project" value="UniProtKB-SubCell"/>
</dbReference>
<keyword evidence="10" id="KW-1185">Reference proteome</keyword>
<dbReference type="SMART" id="SM00490">
    <property type="entry name" value="HELICc"/>
    <property type="match status" value="1"/>
</dbReference>
<keyword evidence="6" id="KW-0539">Nucleus</keyword>
<reference evidence="9 10" key="1">
    <citation type="journal article" date="2024" name="BMC Genomics">
        <title>De novo assembly and annotation of Popillia japonica's genome with initial clues to its potential as an invasive pest.</title>
        <authorList>
            <person name="Cucini C."/>
            <person name="Boschi S."/>
            <person name="Funari R."/>
            <person name="Cardaioli E."/>
            <person name="Iannotti N."/>
            <person name="Marturano G."/>
            <person name="Paoli F."/>
            <person name="Bruttini M."/>
            <person name="Carapelli A."/>
            <person name="Frati F."/>
            <person name="Nardi F."/>
        </authorList>
    </citation>
    <scope>NUCLEOTIDE SEQUENCE [LARGE SCALE GENOMIC DNA]</scope>
    <source>
        <strain evidence="9">DMR45628</strain>
    </source>
</reference>
<dbReference type="EMBL" id="JASPKY010000019">
    <property type="protein sequence ID" value="KAK9752494.1"/>
    <property type="molecule type" value="Genomic_DNA"/>
</dbReference>
<evidence type="ECO:0000313" key="10">
    <source>
        <dbReference type="Proteomes" id="UP001458880"/>
    </source>
</evidence>
<evidence type="ECO:0000256" key="5">
    <source>
        <dbReference type="ARBA" id="ARBA00022840"/>
    </source>
</evidence>
<organism evidence="9 10">
    <name type="scientific">Popillia japonica</name>
    <name type="common">Japanese beetle</name>
    <dbReference type="NCBI Taxonomy" id="7064"/>
    <lineage>
        <taxon>Eukaryota</taxon>
        <taxon>Metazoa</taxon>
        <taxon>Ecdysozoa</taxon>
        <taxon>Arthropoda</taxon>
        <taxon>Hexapoda</taxon>
        <taxon>Insecta</taxon>
        <taxon>Pterygota</taxon>
        <taxon>Neoptera</taxon>
        <taxon>Endopterygota</taxon>
        <taxon>Coleoptera</taxon>
        <taxon>Polyphaga</taxon>
        <taxon>Scarabaeiformia</taxon>
        <taxon>Scarabaeidae</taxon>
        <taxon>Rutelinae</taxon>
        <taxon>Popillia</taxon>
    </lineage>
</organism>
<dbReference type="InterPro" id="IPR011545">
    <property type="entry name" value="DEAD/DEAH_box_helicase_dom"/>
</dbReference>
<evidence type="ECO:0000259" key="7">
    <source>
        <dbReference type="PROSITE" id="PS51192"/>
    </source>
</evidence>
<dbReference type="CDD" id="cd13154">
    <property type="entry name" value="KOW_Mtr4"/>
    <property type="match status" value="1"/>
</dbReference>
<keyword evidence="3" id="KW-0378">Hydrolase</keyword>
<feature type="domain" description="Helicase C-terminal" evidence="8">
    <location>
        <begin position="365"/>
        <end position="584"/>
    </location>
</feature>
<comment type="caution">
    <text evidence="9">The sequence shown here is derived from an EMBL/GenBank/DDBJ whole genome shotgun (WGS) entry which is preliminary data.</text>
</comment>
<dbReference type="GO" id="GO:0003723">
    <property type="term" value="F:RNA binding"/>
    <property type="evidence" value="ECO:0007669"/>
    <property type="project" value="InterPro"/>
</dbReference>
<proteinExistence type="predicted"/>
<dbReference type="Proteomes" id="UP001458880">
    <property type="component" value="Unassembled WGS sequence"/>
</dbReference>
<dbReference type="CDD" id="cd18795">
    <property type="entry name" value="SF2_C_Ski2"/>
    <property type="match status" value="1"/>
</dbReference>
<dbReference type="InterPro" id="IPR048392">
    <property type="entry name" value="MTR4-like_stalk"/>
</dbReference>
<evidence type="ECO:0000256" key="3">
    <source>
        <dbReference type="ARBA" id="ARBA00022801"/>
    </source>
</evidence>
<dbReference type="InterPro" id="IPR001650">
    <property type="entry name" value="Helicase_C-like"/>
</dbReference>
<dbReference type="GO" id="GO:0016787">
    <property type="term" value="F:hydrolase activity"/>
    <property type="evidence" value="ECO:0007669"/>
    <property type="project" value="UniProtKB-KW"/>
</dbReference>
<feature type="domain" description="Helicase ATP-binding" evidence="7">
    <location>
        <begin position="130"/>
        <end position="286"/>
    </location>
</feature>
<dbReference type="InterPro" id="IPR027417">
    <property type="entry name" value="P-loop_NTPase"/>
</dbReference>
<gene>
    <name evidence="9" type="ORF">QE152_g4077</name>
</gene>
<evidence type="ECO:0000256" key="2">
    <source>
        <dbReference type="ARBA" id="ARBA00022741"/>
    </source>
</evidence>
<evidence type="ECO:0000259" key="8">
    <source>
        <dbReference type="PROSITE" id="PS51194"/>
    </source>
</evidence>
<keyword evidence="5" id="KW-0067">ATP-binding</keyword>
<sequence>MANSIDDLFDCLDETPEVVDNIAEKEFIDKANIADKILFDSESRGIKREYEEEKEENQKKSKVEDDVQVDDINFDEFKERIVVHTIDTIEACTHEVAYPPGQTYIPLQPHKGEPAKKYAFALDPFQKESILCVDNNQSVLVSAHTSAGKTVVAEYAVALSLKNKQRVIYTTPIKALSNQKYREFYDEFKDVGLVTGDVTINPSASCLIMTTEILRNMLYRGSEIMREVGWVIFDEIHYMRDKERGVVWEETLILLPHNVHFVFLSATIPNATTIPNASQFAEWVAHIHQQPCHVVYTDFRPTPLQHFIFPAGGQGIHMVVDETGTFKDENFNTAMACLQSVGDASKGDTRGRKGGFGNKDPANSDIFKMVKMIMERDFAPVIVFSFSKKDCEQIVTFLRCFSKKDCELYATQMTKLDFNTTAEKQLVDEVFSNAMDVLNEDDRRLPQVENLLPLLRRGIGIHHGGLLPILKETIEILFGEGLIKALFATETFSMGLNMPARTVLFTGVRKFDGSDYRWLTSGEYIQMSGRAGRRGLDDKGIVILMVDEKVPPAAGRDIVKGLPDPINSAFHLTYNMVLNLLRVEEINPEFMLERSFYQFQNQAAIPGLYENYQTKLEDYNKTYIEKEDVIAVYYDIREELNTLGKEFRTYITKSEYLLPFLQPGRLVKIKNNEDEYDWGAVINFKKILENAPGGRKGRANPALGSVKIQVDLLLHVVTDPSSQDTDVIPKPCINNQHGEVEVVAVDSALITHISSVRLYVPNDLRSKDNRRGMFKAIKEVKKRFPEGPPLLDPLKDMKINDDKFVDIVKKIEILEKKMYSHPLHKDPNLNTLYSTYEKKVVVKNELADAKSKLEAAKSVLQLDELKCRKRILRRMGFCTNTDVILMKGRVACELSRLVEDTNTDVILMKGRVACELSSADELLITELIFNGVFQQLSSAQACALLSCFVCDEKSNQFPKLSEELSGPLRQMQDLARRIAKVSTECKFPLDEDSYVERFKPFLMDIVFSWCNGSTFSDLCQMTDIFEGSIIRAMRRLEELLRQMVQASKTIGNTDLEDKFNNAIKLIKRDIIFASSLYL</sequence>
<dbReference type="Pfam" id="PF00271">
    <property type="entry name" value="Helicase_C"/>
    <property type="match status" value="1"/>
</dbReference>
<dbReference type="SMART" id="SM01142">
    <property type="entry name" value="DSHCT"/>
    <property type="match status" value="1"/>
</dbReference>
<dbReference type="SUPFAM" id="SSF52540">
    <property type="entry name" value="P-loop containing nucleoside triphosphate hydrolases"/>
    <property type="match status" value="1"/>
</dbReference>
<name>A0AAW1N1M7_POPJA</name>
<comment type="subcellular location">
    <subcellularLocation>
        <location evidence="1">Nucleus</location>
    </subcellularLocation>
</comment>
<dbReference type="Pfam" id="PF13234">
    <property type="entry name" value="MTR4_beta-barrel"/>
    <property type="match status" value="1"/>
</dbReference>
<dbReference type="PROSITE" id="PS51192">
    <property type="entry name" value="HELICASE_ATP_BIND_1"/>
    <property type="match status" value="1"/>
</dbReference>
<dbReference type="Pfam" id="PF00270">
    <property type="entry name" value="DEAD"/>
    <property type="match status" value="1"/>
</dbReference>
<evidence type="ECO:0000256" key="6">
    <source>
        <dbReference type="ARBA" id="ARBA00023242"/>
    </source>
</evidence>
<dbReference type="SMART" id="SM00487">
    <property type="entry name" value="DEXDc"/>
    <property type="match status" value="1"/>
</dbReference>
<dbReference type="PANTHER" id="PTHR12131:SF7">
    <property type="entry name" value="EXOSOME RNA HELICASE MTR4"/>
    <property type="match status" value="1"/>
</dbReference>
<evidence type="ECO:0000256" key="4">
    <source>
        <dbReference type="ARBA" id="ARBA00022806"/>
    </source>
</evidence>
<dbReference type="GO" id="GO:0003724">
    <property type="term" value="F:RNA helicase activity"/>
    <property type="evidence" value="ECO:0007669"/>
    <property type="project" value="InterPro"/>
</dbReference>
<evidence type="ECO:0000256" key="1">
    <source>
        <dbReference type="ARBA" id="ARBA00004123"/>
    </source>
</evidence>
<accession>A0AAW1N1M7</accession>
<dbReference type="Gene3D" id="1.20.1500.20">
    <property type="match status" value="2"/>
</dbReference>
<dbReference type="Pfam" id="PF21408">
    <property type="entry name" value="MTR4-like_stalk"/>
    <property type="match status" value="1"/>
</dbReference>
<dbReference type="PIRSF" id="PIRSF005198">
    <property type="entry name" value="Antiviral_helicase_SKI2"/>
    <property type="match status" value="1"/>
</dbReference>
<evidence type="ECO:0000313" key="9">
    <source>
        <dbReference type="EMBL" id="KAK9752494.1"/>
    </source>
</evidence>
<dbReference type="Pfam" id="PF08148">
    <property type="entry name" value="DSHCT"/>
    <property type="match status" value="1"/>
</dbReference>
<keyword evidence="4 9" id="KW-0347">Helicase</keyword>
<dbReference type="InterPro" id="IPR012961">
    <property type="entry name" value="Ski2/MTR4_C"/>
</dbReference>
<dbReference type="InterPro" id="IPR050699">
    <property type="entry name" value="RNA-DNA_Helicase"/>
</dbReference>
<dbReference type="PANTHER" id="PTHR12131">
    <property type="entry name" value="ATP-DEPENDENT RNA AND DNA HELICASE"/>
    <property type="match status" value="1"/>
</dbReference>
<dbReference type="GO" id="GO:0006401">
    <property type="term" value="P:RNA catabolic process"/>
    <property type="evidence" value="ECO:0007669"/>
    <property type="project" value="InterPro"/>
</dbReference>
<dbReference type="InterPro" id="IPR025696">
    <property type="entry name" value="Beta-barrel_MTR4"/>
</dbReference>
<keyword evidence="2" id="KW-0547">Nucleotide-binding</keyword>
<dbReference type="Gene3D" id="1.10.3380.30">
    <property type="match status" value="1"/>
</dbReference>
<dbReference type="AlphaFoldDB" id="A0AAW1N1M7"/>
<dbReference type="Gene3D" id="3.40.50.300">
    <property type="entry name" value="P-loop containing nucleotide triphosphate hydrolases"/>
    <property type="match status" value="3"/>
</dbReference>
<dbReference type="CDD" id="cd18024">
    <property type="entry name" value="DEXHc_Mtr4-like"/>
    <property type="match status" value="1"/>
</dbReference>
<dbReference type="GO" id="GO:0005524">
    <property type="term" value="F:ATP binding"/>
    <property type="evidence" value="ECO:0007669"/>
    <property type="project" value="UniProtKB-KW"/>
</dbReference>
<dbReference type="InterPro" id="IPR016438">
    <property type="entry name" value="SKI2-like"/>
</dbReference>